<dbReference type="InterPro" id="IPR052396">
    <property type="entry name" value="Meiotic_Drive_Suppr_Kinase"/>
</dbReference>
<organism evidence="2 3">
    <name type="scientific">Paenibacillus swuensis</name>
    <dbReference type="NCBI Taxonomy" id="1178515"/>
    <lineage>
        <taxon>Bacteria</taxon>
        <taxon>Bacillati</taxon>
        <taxon>Bacillota</taxon>
        <taxon>Bacilli</taxon>
        <taxon>Bacillales</taxon>
        <taxon>Paenibacillaceae</taxon>
        <taxon>Paenibacillus</taxon>
    </lineage>
</organism>
<dbReference type="OrthoDB" id="529320at2"/>
<keyword evidence="2" id="KW-0723">Serine/threonine-protein kinase</keyword>
<dbReference type="InterPro" id="IPR000719">
    <property type="entry name" value="Prot_kinase_dom"/>
</dbReference>
<evidence type="ECO:0000313" key="2">
    <source>
        <dbReference type="EMBL" id="ANE46636.1"/>
    </source>
</evidence>
<keyword evidence="2" id="KW-0808">Transferase</keyword>
<proteinExistence type="predicted"/>
<dbReference type="STRING" id="1178515.SY83_10555"/>
<accession>A0A172TI47</accession>
<dbReference type="Proteomes" id="UP000076927">
    <property type="component" value="Chromosome"/>
</dbReference>
<dbReference type="GO" id="GO:0004674">
    <property type="term" value="F:protein serine/threonine kinase activity"/>
    <property type="evidence" value="ECO:0007669"/>
    <property type="project" value="UniProtKB-KW"/>
</dbReference>
<dbReference type="PANTHER" id="PTHR37171:SF1">
    <property type="entry name" value="SERINE_THREONINE-PROTEIN KINASE YRZF-RELATED"/>
    <property type="match status" value="1"/>
</dbReference>
<dbReference type="SUPFAM" id="SSF56112">
    <property type="entry name" value="Protein kinase-like (PK-like)"/>
    <property type="match status" value="1"/>
</dbReference>
<reference evidence="2 3" key="1">
    <citation type="submission" date="2015-01" db="EMBL/GenBank/DDBJ databases">
        <title>Paenibacillus swuensis/DY6/whole genome sequencing.</title>
        <authorList>
            <person name="Kim M.K."/>
            <person name="Srinivasan S."/>
            <person name="Lee J.-J."/>
        </authorList>
    </citation>
    <scope>NUCLEOTIDE SEQUENCE [LARGE SCALE GENOMIC DNA]</scope>
    <source>
        <strain evidence="2 3">DY6</strain>
    </source>
</reference>
<sequence length="214" mass="25216">MEFITDELIESVERELLPLLKVESIHPHEPVIIKFHPEGWEVLGTGNYAAVIAHRDNPEMVIKVYAEGRPGLADEVEVYRRLGNHPAFSTCYHSSDSYLIMKRMRGITLYNCVIKGIRIPRQAIQDIDEALYYARSRGLCPHDIHGKNVMLYEGRGKVLDVSDFLKEEYCRMWDDLKKGYDKYYEPFLHRFPMPIPGFMMDWVRRGYRLYKKRD</sequence>
<dbReference type="GO" id="GO:0005524">
    <property type="term" value="F:ATP binding"/>
    <property type="evidence" value="ECO:0007669"/>
    <property type="project" value="InterPro"/>
</dbReference>
<dbReference type="Gene3D" id="1.10.510.10">
    <property type="entry name" value="Transferase(Phosphotransferase) domain 1"/>
    <property type="match status" value="1"/>
</dbReference>
<dbReference type="AlphaFoldDB" id="A0A172TI47"/>
<protein>
    <submittedName>
        <fullName evidence="2">Serine/threonine protein kinase</fullName>
    </submittedName>
</protein>
<name>A0A172TI47_9BACL</name>
<dbReference type="InterPro" id="IPR011009">
    <property type="entry name" value="Kinase-like_dom_sf"/>
</dbReference>
<feature type="domain" description="Protein kinase" evidence="1">
    <location>
        <begin position="37"/>
        <end position="214"/>
    </location>
</feature>
<dbReference type="KEGG" id="pswu:SY83_10555"/>
<gene>
    <name evidence="2" type="ORF">SY83_10555</name>
</gene>
<evidence type="ECO:0000259" key="1">
    <source>
        <dbReference type="PROSITE" id="PS50011"/>
    </source>
</evidence>
<dbReference type="PATRIC" id="fig|1178515.4.peg.2118"/>
<keyword evidence="3" id="KW-1185">Reference proteome</keyword>
<keyword evidence="2" id="KW-0418">Kinase</keyword>
<evidence type="ECO:0000313" key="3">
    <source>
        <dbReference type="Proteomes" id="UP000076927"/>
    </source>
</evidence>
<dbReference type="EMBL" id="CP011388">
    <property type="protein sequence ID" value="ANE46636.1"/>
    <property type="molecule type" value="Genomic_DNA"/>
</dbReference>
<dbReference type="PANTHER" id="PTHR37171">
    <property type="entry name" value="SERINE/THREONINE-PROTEIN KINASE YRZF-RELATED"/>
    <property type="match status" value="1"/>
</dbReference>
<dbReference type="PROSITE" id="PS50011">
    <property type="entry name" value="PROTEIN_KINASE_DOM"/>
    <property type="match status" value="1"/>
</dbReference>
<dbReference type="RefSeq" id="WP_068606290.1">
    <property type="nucleotide sequence ID" value="NZ_CP011388.1"/>
</dbReference>